<proteinExistence type="predicted"/>
<gene>
    <name evidence="1" type="ORF">Pla8534_18380</name>
</gene>
<organism evidence="1 2">
    <name type="scientific">Lignipirellula cremea</name>
    <dbReference type="NCBI Taxonomy" id="2528010"/>
    <lineage>
        <taxon>Bacteria</taxon>
        <taxon>Pseudomonadati</taxon>
        <taxon>Planctomycetota</taxon>
        <taxon>Planctomycetia</taxon>
        <taxon>Pirellulales</taxon>
        <taxon>Pirellulaceae</taxon>
        <taxon>Lignipirellula</taxon>
    </lineage>
</organism>
<protein>
    <submittedName>
        <fullName evidence="1">Uncharacterized protein</fullName>
    </submittedName>
</protein>
<dbReference type="KEGG" id="lcre:Pla8534_18380"/>
<evidence type="ECO:0000313" key="2">
    <source>
        <dbReference type="Proteomes" id="UP000317648"/>
    </source>
</evidence>
<evidence type="ECO:0000313" key="1">
    <source>
        <dbReference type="EMBL" id="QDU94052.1"/>
    </source>
</evidence>
<name>A0A518DQF5_9BACT</name>
<dbReference type="EMBL" id="CP036433">
    <property type="protein sequence ID" value="QDU94052.1"/>
    <property type="molecule type" value="Genomic_DNA"/>
</dbReference>
<dbReference type="AlphaFoldDB" id="A0A518DQF5"/>
<accession>A0A518DQF5</accession>
<keyword evidence="2" id="KW-1185">Reference proteome</keyword>
<dbReference type="Proteomes" id="UP000317648">
    <property type="component" value="Chromosome"/>
</dbReference>
<reference evidence="1 2" key="1">
    <citation type="submission" date="2019-02" db="EMBL/GenBank/DDBJ databases">
        <title>Deep-cultivation of Planctomycetes and their phenomic and genomic characterization uncovers novel biology.</title>
        <authorList>
            <person name="Wiegand S."/>
            <person name="Jogler M."/>
            <person name="Boedeker C."/>
            <person name="Pinto D."/>
            <person name="Vollmers J."/>
            <person name="Rivas-Marin E."/>
            <person name="Kohn T."/>
            <person name="Peeters S.H."/>
            <person name="Heuer A."/>
            <person name="Rast P."/>
            <person name="Oberbeckmann S."/>
            <person name="Bunk B."/>
            <person name="Jeske O."/>
            <person name="Meyerdierks A."/>
            <person name="Storesund J.E."/>
            <person name="Kallscheuer N."/>
            <person name="Luecker S."/>
            <person name="Lage O.M."/>
            <person name="Pohl T."/>
            <person name="Merkel B.J."/>
            <person name="Hornburger P."/>
            <person name="Mueller R.-W."/>
            <person name="Bruemmer F."/>
            <person name="Labrenz M."/>
            <person name="Spormann A.M."/>
            <person name="Op den Camp H."/>
            <person name="Overmann J."/>
            <person name="Amann R."/>
            <person name="Jetten M.S.M."/>
            <person name="Mascher T."/>
            <person name="Medema M.H."/>
            <person name="Devos D.P."/>
            <person name="Kaster A.-K."/>
            <person name="Ovreas L."/>
            <person name="Rohde M."/>
            <person name="Galperin M.Y."/>
            <person name="Jogler C."/>
        </authorList>
    </citation>
    <scope>NUCLEOTIDE SEQUENCE [LARGE SCALE GENOMIC DNA]</scope>
    <source>
        <strain evidence="1 2">Pla85_3_4</strain>
    </source>
</reference>
<sequence length="39" mass="4577">MMLSESPDYSRFLLLGHPSWIALVSHQREMLNDGRQMDD</sequence>